<comment type="caution">
    <text evidence="1">The sequence shown here is derived from an EMBL/GenBank/DDBJ whole genome shotgun (WGS) entry which is preliminary data.</text>
</comment>
<proteinExistence type="predicted"/>
<gene>
    <name evidence="1" type="primary">Troponin C</name>
    <name evidence="1" type="ORF">SNEC2469_LOCUS6404</name>
</gene>
<dbReference type="OrthoDB" id="418015at2759"/>
<dbReference type="Proteomes" id="UP000601435">
    <property type="component" value="Unassembled WGS sequence"/>
</dbReference>
<organism evidence="1 2">
    <name type="scientific">Symbiodinium necroappetens</name>
    <dbReference type="NCBI Taxonomy" id="1628268"/>
    <lineage>
        <taxon>Eukaryota</taxon>
        <taxon>Sar</taxon>
        <taxon>Alveolata</taxon>
        <taxon>Dinophyceae</taxon>
        <taxon>Suessiales</taxon>
        <taxon>Symbiodiniaceae</taxon>
        <taxon>Symbiodinium</taxon>
    </lineage>
</organism>
<evidence type="ECO:0000313" key="2">
    <source>
        <dbReference type="Proteomes" id="UP000601435"/>
    </source>
</evidence>
<protein>
    <submittedName>
        <fullName evidence="1">Troponin C protein</fullName>
    </submittedName>
</protein>
<reference evidence="1" key="1">
    <citation type="submission" date="2021-02" db="EMBL/GenBank/DDBJ databases">
        <authorList>
            <person name="Dougan E. K."/>
            <person name="Rhodes N."/>
            <person name="Thang M."/>
            <person name="Chan C."/>
        </authorList>
    </citation>
    <scope>NUCLEOTIDE SEQUENCE</scope>
</reference>
<evidence type="ECO:0000313" key="1">
    <source>
        <dbReference type="EMBL" id="CAE7268960.1"/>
    </source>
</evidence>
<sequence>MYDFRLACATASATATTQAATFPQTREQLEQLRARIRGASSRVLLLHADEMEDGIGARFKKALELVAALLVIGFHAALLSLPPAGGLLHPRGFERPVWCHESPADGRPDPSNPEYPLRCWHFDLQRDFLAQSEVPEGRLLLWGAEETVELSSEPGTAPSLKSEFRCLYFQGTLEGPPWQMLKKEGNLRERPEIRRLFSSVRSFASPSKVLPIRREAGCGYGGPSDVKHMALHVRRGDVGEAAGYSLTQQLEPRAFSRWLCGLARAVAEPLDVRLALHVFTEAVGQSREALVKVGLPGFVFAPSAADELQVFHTVAQFEVDPACSALVLPEVHVVVNNNPRQALLCMARADVLVTSLSSLSWTAAVVNPGLVLHPLPKEEERTHWDLRSQYLDWADNWFAAADVWRIPEKLQQVFTEYLRSQK</sequence>
<keyword evidence="2" id="KW-1185">Reference proteome</keyword>
<dbReference type="AlphaFoldDB" id="A0A812MKN6"/>
<name>A0A812MKN6_9DINO</name>
<accession>A0A812MKN6</accession>
<dbReference type="EMBL" id="CAJNJA010011253">
    <property type="protein sequence ID" value="CAE7268960.1"/>
    <property type="molecule type" value="Genomic_DNA"/>
</dbReference>